<dbReference type="InterPro" id="IPR034756">
    <property type="entry name" value="T2SSM_b"/>
</dbReference>
<proteinExistence type="predicted"/>
<reference evidence="3" key="1">
    <citation type="submission" date="2016-10" db="EMBL/GenBank/DDBJ databases">
        <authorList>
            <person name="Varghese N."/>
            <person name="Submissions S."/>
        </authorList>
    </citation>
    <scope>NUCLEOTIDE SEQUENCE [LARGE SCALE GENOMIC DNA]</scope>
    <source>
        <strain evidence="3">DSM 17465</strain>
    </source>
</reference>
<feature type="transmembrane region" description="Helical" evidence="1">
    <location>
        <begin position="12"/>
        <end position="34"/>
    </location>
</feature>
<dbReference type="EMBL" id="FPBD01000015">
    <property type="protein sequence ID" value="SFU17228.1"/>
    <property type="molecule type" value="Genomic_DNA"/>
</dbReference>
<sequence>MKALKQRPHLSRVLAVTLLLSFAFATIIVGIVPLQKELSEKQDQILRLRDQIGRFESAVSEGNTPHQTYSPQQPEVWSGRSNAIIAAQLQEILQRSASINNIAIASILPISGKVIDGFETIGLRLEGDGEIGAVRDFLSSLEVHRPYIFLSAVELRPKPTYGYQNPNELLPLTVRIDLYIASESEEPNNA</sequence>
<organism evidence="2 3">
    <name type="scientific">Pseudovibrio denitrificans</name>
    <dbReference type="NCBI Taxonomy" id="258256"/>
    <lineage>
        <taxon>Bacteria</taxon>
        <taxon>Pseudomonadati</taxon>
        <taxon>Pseudomonadota</taxon>
        <taxon>Alphaproteobacteria</taxon>
        <taxon>Hyphomicrobiales</taxon>
        <taxon>Stappiaceae</taxon>
        <taxon>Pseudovibrio</taxon>
    </lineage>
</organism>
<keyword evidence="1" id="KW-0472">Membrane</keyword>
<dbReference type="NCBIfam" id="NF040576">
    <property type="entry name" value="T2SS_GspM_XpsM"/>
    <property type="match status" value="1"/>
</dbReference>
<evidence type="ECO:0000313" key="2">
    <source>
        <dbReference type="EMBL" id="SFU17228.1"/>
    </source>
</evidence>
<gene>
    <name evidence="2" type="ORF">SAMN05444141_11512</name>
</gene>
<protein>
    <submittedName>
        <fullName evidence="2">Type II secretion system (T2SS), protein M subtype b</fullName>
    </submittedName>
</protein>
<name>A0A1I7DZY2_9HYPH</name>
<accession>A0A1I7DZY2</accession>
<dbReference type="Proteomes" id="UP000183371">
    <property type="component" value="Unassembled WGS sequence"/>
</dbReference>
<evidence type="ECO:0000313" key="3">
    <source>
        <dbReference type="Proteomes" id="UP000183371"/>
    </source>
</evidence>
<dbReference type="AlphaFoldDB" id="A0A1I7DZY2"/>
<keyword evidence="1" id="KW-0812">Transmembrane</keyword>
<dbReference type="RefSeq" id="WP_054785690.1">
    <property type="nucleotide sequence ID" value="NZ_FPBD01000015.1"/>
</dbReference>
<dbReference type="Pfam" id="PF10741">
    <property type="entry name" value="T2SSM_b"/>
    <property type="match status" value="1"/>
</dbReference>
<keyword evidence="3" id="KW-1185">Reference proteome</keyword>
<evidence type="ECO:0000256" key="1">
    <source>
        <dbReference type="SAM" id="Phobius"/>
    </source>
</evidence>
<keyword evidence="1" id="KW-1133">Transmembrane helix</keyword>